<reference evidence="1 2" key="1">
    <citation type="submission" date="2019-08" db="EMBL/GenBank/DDBJ databases">
        <authorList>
            <person name="Peeters C."/>
        </authorList>
    </citation>
    <scope>NUCLEOTIDE SEQUENCE [LARGE SCALE GENOMIC DNA]</scope>
    <source>
        <strain evidence="1 2">LMG 18089</strain>
    </source>
</reference>
<dbReference type="AlphaFoldDB" id="A0A5E5P8T0"/>
<keyword evidence="1" id="KW-0238">DNA-binding</keyword>
<name>A0A5E5P8T0_9BURK</name>
<dbReference type="InterPro" id="IPR026365">
    <property type="entry name" value="BcepMu_gp16"/>
</dbReference>
<dbReference type="EMBL" id="CABPSX010000006">
    <property type="protein sequence ID" value="VVG72119.1"/>
    <property type="molecule type" value="Genomic_DNA"/>
</dbReference>
<proteinExistence type="predicted"/>
<dbReference type="RefSeq" id="WP_042116134.1">
    <property type="nucleotide sequence ID" value="NZ_CABPSX010000006.1"/>
</dbReference>
<dbReference type="KEGG" id="papi:SG18_21135"/>
<sequence length="59" mass="6511">MTPEQVKKRFENEGKTFAGWAKENGFEYRTVIAVINGVNKGRHGKAHEVAVALGLKQVA</sequence>
<accession>A0A5E5P8T0</accession>
<gene>
    <name evidence="1" type="ORF">PAP18089_03112</name>
</gene>
<dbReference type="Proteomes" id="UP000364291">
    <property type="component" value="Unassembled WGS sequence"/>
</dbReference>
<organism evidence="1 2">
    <name type="scientific">Pandoraea apista</name>
    <dbReference type="NCBI Taxonomy" id="93218"/>
    <lineage>
        <taxon>Bacteria</taxon>
        <taxon>Pseudomonadati</taxon>
        <taxon>Pseudomonadota</taxon>
        <taxon>Betaproteobacteria</taxon>
        <taxon>Burkholderiales</taxon>
        <taxon>Burkholderiaceae</taxon>
        <taxon>Pandoraea</taxon>
    </lineage>
</organism>
<evidence type="ECO:0000313" key="1">
    <source>
        <dbReference type="EMBL" id="VVG72119.1"/>
    </source>
</evidence>
<evidence type="ECO:0000313" key="2">
    <source>
        <dbReference type="Proteomes" id="UP000364291"/>
    </source>
</evidence>
<dbReference type="OrthoDB" id="5679056at2"/>
<protein>
    <submittedName>
        <fullName evidence="1">Phage-related DNA-binding protein</fullName>
    </submittedName>
</protein>
<dbReference type="GO" id="GO:0003677">
    <property type="term" value="F:DNA binding"/>
    <property type="evidence" value="ECO:0007669"/>
    <property type="project" value="UniProtKB-KW"/>
</dbReference>
<dbReference type="NCBIfam" id="TIGR04111">
    <property type="entry name" value="BcepMu_gp16"/>
    <property type="match status" value="1"/>
</dbReference>